<dbReference type="AlphaFoldDB" id="A0A7S8HCE4"/>
<evidence type="ECO:0000256" key="1">
    <source>
        <dbReference type="SAM" id="MobiDB-lite"/>
    </source>
</evidence>
<name>A0A7S8HCE4_9HYPH</name>
<feature type="region of interest" description="Disordered" evidence="1">
    <location>
        <begin position="31"/>
        <end position="68"/>
    </location>
</feature>
<dbReference type="Proteomes" id="UP000593594">
    <property type="component" value="Chromosome"/>
</dbReference>
<keyword evidence="4" id="KW-1185">Reference proteome</keyword>
<proteinExistence type="predicted"/>
<evidence type="ECO:0000313" key="4">
    <source>
        <dbReference type="Proteomes" id="UP000593594"/>
    </source>
</evidence>
<feature type="chain" id="PRO_5032630728" evidence="2">
    <location>
        <begin position="20"/>
        <end position="68"/>
    </location>
</feature>
<reference evidence="3 4" key="1">
    <citation type="submission" date="2020-06" db="EMBL/GenBank/DDBJ databases">
        <title>Genome sequence of 2 isolates from Red Sea Mangroves.</title>
        <authorList>
            <person name="Sefrji F."/>
            <person name="Michoud G."/>
            <person name="Merlino G."/>
            <person name="Daffonchio D."/>
        </authorList>
    </citation>
    <scope>NUCLEOTIDE SEQUENCE [LARGE SCALE GENOMIC DNA]</scope>
    <source>
        <strain evidence="3 4">R1DC25</strain>
    </source>
</reference>
<evidence type="ECO:0000313" key="3">
    <source>
        <dbReference type="EMBL" id="QPC43632.1"/>
    </source>
</evidence>
<gene>
    <name evidence="3" type="ORF">HW532_13610</name>
</gene>
<dbReference type="KEGG" id="kmn:HW532_13610"/>
<feature type="compositionally biased region" description="Polar residues" evidence="1">
    <location>
        <begin position="31"/>
        <end position="42"/>
    </location>
</feature>
<evidence type="ECO:0000256" key="2">
    <source>
        <dbReference type="SAM" id="SignalP"/>
    </source>
</evidence>
<dbReference type="EMBL" id="CP058214">
    <property type="protein sequence ID" value="QPC43632.1"/>
    <property type="molecule type" value="Genomic_DNA"/>
</dbReference>
<keyword evidence="2" id="KW-0732">Signal</keyword>
<feature type="signal peptide" evidence="2">
    <location>
        <begin position="1"/>
        <end position="19"/>
    </location>
</feature>
<dbReference type="RefSeq" id="WP_213160995.1">
    <property type="nucleotide sequence ID" value="NZ_CP058214.1"/>
</dbReference>
<protein>
    <submittedName>
        <fullName evidence="3">Uncharacterized protein</fullName>
    </submittedName>
</protein>
<sequence length="68" mass="6932">MIRHLVLATTLAASLAAVAAMPAAADCNYSHTAKKTTQSKPTTVAELPAGTTTDQASEKTAEAETATE</sequence>
<organism evidence="3 4">
    <name type="scientific">Kaustia mangrovi</name>
    <dbReference type="NCBI Taxonomy" id="2593653"/>
    <lineage>
        <taxon>Bacteria</taxon>
        <taxon>Pseudomonadati</taxon>
        <taxon>Pseudomonadota</taxon>
        <taxon>Alphaproteobacteria</taxon>
        <taxon>Hyphomicrobiales</taxon>
        <taxon>Parvibaculaceae</taxon>
        <taxon>Kaustia</taxon>
    </lineage>
</organism>
<accession>A0A7S8HCE4</accession>